<comment type="function">
    <text evidence="9">May be involved in vascular wall and kidney homeostasis.</text>
</comment>
<keyword evidence="6 10" id="KW-0732">Signal</keyword>
<proteinExistence type="inferred from homology"/>
<keyword evidence="5 10" id="KW-0645">Protease</keyword>
<keyword evidence="3" id="KW-0964">Secreted</keyword>
<dbReference type="InterPro" id="IPR001563">
    <property type="entry name" value="Peptidase_S10"/>
</dbReference>
<dbReference type="FunFam" id="3.40.50.1820:FF:000075">
    <property type="entry name" value="Carboxypeptidase"/>
    <property type="match status" value="1"/>
</dbReference>
<dbReference type="SUPFAM" id="SSF53474">
    <property type="entry name" value="alpha/beta-Hydrolases"/>
    <property type="match status" value="1"/>
</dbReference>
<evidence type="ECO:0000256" key="1">
    <source>
        <dbReference type="ARBA" id="ARBA00004613"/>
    </source>
</evidence>
<evidence type="ECO:0000313" key="11">
    <source>
        <dbReference type="EMBL" id="JAV48258.1"/>
    </source>
</evidence>
<name>A0A1W7RAV1_9SCOR</name>
<evidence type="ECO:0000256" key="3">
    <source>
        <dbReference type="ARBA" id="ARBA00022525"/>
    </source>
</evidence>
<evidence type="ECO:0000256" key="7">
    <source>
        <dbReference type="ARBA" id="ARBA00022801"/>
    </source>
</evidence>
<dbReference type="GO" id="GO:0004185">
    <property type="term" value="F:serine-type carboxypeptidase activity"/>
    <property type="evidence" value="ECO:0007669"/>
    <property type="project" value="UniProtKB-UniRule"/>
</dbReference>
<dbReference type="GO" id="GO:0005576">
    <property type="term" value="C:extracellular region"/>
    <property type="evidence" value="ECO:0007669"/>
    <property type="project" value="UniProtKB-SubCell"/>
</dbReference>
<comment type="similarity">
    <text evidence="2 10">Belongs to the peptidase S10 family.</text>
</comment>
<evidence type="ECO:0000256" key="10">
    <source>
        <dbReference type="RuleBase" id="RU361156"/>
    </source>
</evidence>
<organism evidence="11">
    <name type="scientific">Hadrurus spadix</name>
    <dbReference type="NCBI Taxonomy" id="141984"/>
    <lineage>
        <taxon>Eukaryota</taxon>
        <taxon>Metazoa</taxon>
        <taxon>Ecdysozoa</taxon>
        <taxon>Arthropoda</taxon>
        <taxon>Chelicerata</taxon>
        <taxon>Arachnida</taxon>
        <taxon>Scorpiones</taxon>
        <taxon>Iurida</taxon>
        <taxon>Iuroidea</taxon>
        <taxon>Hadrurus</taxon>
    </lineage>
</organism>
<dbReference type="InterPro" id="IPR018202">
    <property type="entry name" value="Ser_caboxypep_ser_AS"/>
</dbReference>
<evidence type="ECO:0000256" key="6">
    <source>
        <dbReference type="ARBA" id="ARBA00022729"/>
    </source>
</evidence>
<dbReference type="PRINTS" id="PR00724">
    <property type="entry name" value="CRBOXYPTASEC"/>
</dbReference>
<sequence length="436" mass="49002">MGVFAVILLCGIVCGISTVNGKEAWSYVNVRPDAYIFWWLYYADVGEQNYSKYPLIIWLQGGPGASSTGYGNFMEIGPQDVNLNPRNTTWAKVANLLFIDNPVGAGFSYVGNKSALCTNNTQIAQDLVVVMRAFFQKVPEFQNVPLYIFSESYGGKMAVSFSKILYKTIESGKLKCKFSGVALGDSWISPYSSVSTWGEYLYSVSFLDQTGLQSVNSVVKEIKTALEKKQFDNATILWKKAQDDVEALTNGVDWYNILRDVGPVNFSTTEKLPKDHPLYRMYQRHVGYLSDSLLDKLMNGAIKKKLHIIPKNVTWGGQSADVFTALQTDFMKPVVDEVDYLLNRTHLKVIIYNGQLDLIVDTIGTLSWMDELKWPGLKSFKQANRSPFLLPSNRTAGFVKSYKNLYFYWILKSGHMVPADAGRSALKMLELILGKK</sequence>
<keyword evidence="8" id="KW-0325">Glycoprotein</keyword>
<evidence type="ECO:0000256" key="8">
    <source>
        <dbReference type="ARBA" id="ARBA00023180"/>
    </source>
</evidence>
<dbReference type="PROSITE" id="PS00131">
    <property type="entry name" value="CARBOXYPEPT_SER_SER"/>
    <property type="match status" value="1"/>
</dbReference>
<dbReference type="PANTHER" id="PTHR11802:SF3">
    <property type="entry name" value="RETINOID-INDUCIBLE SERINE CARBOXYPEPTIDASE"/>
    <property type="match status" value="1"/>
</dbReference>
<evidence type="ECO:0000256" key="5">
    <source>
        <dbReference type="ARBA" id="ARBA00022670"/>
    </source>
</evidence>
<dbReference type="GO" id="GO:0006508">
    <property type="term" value="P:proteolysis"/>
    <property type="evidence" value="ECO:0007669"/>
    <property type="project" value="UniProtKB-KW"/>
</dbReference>
<dbReference type="Gene3D" id="3.40.50.1820">
    <property type="entry name" value="alpha/beta hydrolase"/>
    <property type="match status" value="1"/>
</dbReference>
<dbReference type="Pfam" id="PF00450">
    <property type="entry name" value="Peptidase_S10"/>
    <property type="match status" value="1"/>
</dbReference>
<dbReference type="EC" id="3.4.16.-" evidence="10"/>
<dbReference type="PANTHER" id="PTHR11802">
    <property type="entry name" value="SERINE PROTEASE FAMILY S10 SERINE CARBOXYPEPTIDASE"/>
    <property type="match status" value="1"/>
</dbReference>
<dbReference type="AlphaFoldDB" id="A0A1W7RAV1"/>
<evidence type="ECO:0000256" key="2">
    <source>
        <dbReference type="ARBA" id="ARBA00009431"/>
    </source>
</evidence>
<dbReference type="InterPro" id="IPR029058">
    <property type="entry name" value="AB_hydrolase_fold"/>
</dbReference>
<dbReference type="SMR" id="A0A1W7RAV1"/>
<comment type="subcellular location">
    <subcellularLocation>
        <location evidence="1">Secreted</location>
    </subcellularLocation>
</comment>
<keyword evidence="7 10" id="KW-0378">Hydrolase</keyword>
<keyword evidence="4 10" id="KW-0121">Carboxypeptidase</keyword>
<feature type="chain" id="PRO_5011831956" description="Carboxypeptidase" evidence="10">
    <location>
        <begin position="22"/>
        <end position="436"/>
    </location>
</feature>
<reference evidence="11" key="1">
    <citation type="submission" date="2016-11" db="EMBL/GenBank/DDBJ databases">
        <title>Venom-gland transcriptomics and venom proteomics of the black-back scorpion (Hadrurus spadix) reveal detectability challenges and an unexplored realm of animal toxin diversity.</title>
        <authorList>
            <person name="Rokyta D.R."/>
            <person name="Ward M.J."/>
        </authorList>
    </citation>
    <scope>NUCLEOTIDE SEQUENCE</scope>
    <source>
        <tissue evidence="11">Venom gland</tissue>
    </source>
</reference>
<feature type="signal peptide" evidence="10">
    <location>
        <begin position="1"/>
        <end position="21"/>
    </location>
</feature>
<dbReference type="EMBL" id="GFAH01000131">
    <property type="protein sequence ID" value="JAV48258.1"/>
    <property type="molecule type" value="Transcribed_RNA"/>
</dbReference>
<evidence type="ECO:0000256" key="4">
    <source>
        <dbReference type="ARBA" id="ARBA00022645"/>
    </source>
</evidence>
<protein>
    <recommendedName>
        <fullName evidence="10">Carboxypeptidase</fullName>
        <ecNumber evidence="10">3.4.16.-</ecNumber>
    </recommendedName>
</protein>
<accession>A0A1W7RAV1</accession>
<evidence type="ECO:0000256" key="9">
    <source>
        <dbReference type="ARBA" id="ARBA00055847"/>
    </source>
</evidence>